<accession>A0ABY0WAW4</accession>
<dbReference type="Gene3D" id="1.20.1740.10">
    <property type="entry name" value="Amino acid/polyamine transporter I"/>
    <property type="match status" value="1"/>
</dbReference>
<dbReference type="InterPro" id="IPR050367">
    <property type="entry name" value="APC_superfamily"/>
</dbReference>
<feature type="transmembrane region" description="Helical" evidence="6">
    <location>
        <begin position="392"/>
        <end position="411"/>
    </location>
</feature>
<feature type="transmembrane region" description="Helical" evidence="6">
    <location>
        <begin position="340"/>
        <end position="365"/>
    </location>
</feature>
<evidence type="ECO:0000256" key="6">
    <source>
        <dbReference type="SAM" id="Phobius"/>
    </source>
</evidence>
<feature type="transmembrane region" description="Helical" evidence="6">
    <location>
        <begin position="139"/>
        <end position="159"/>
    </location>
</feature>
<feature type="transmembrane region" description="Helical" evidence="6">
    <location>
        <begin position="246"/>
        <end position="269"/>
    </location>
</feature>
<evidence type="ECO:0000256" key="4">
    <source>
        <dbReference type="ARBA" id="ARBA00022989"/>
    </source>
</evidence>
<feature type="transmembrane region" description="Helical" evidence="6">
    <location>
        <begin position="205"/>
        <end position="226"/>
    </location>
</feature>
<name>A0ABY0WAW4_9PSED</name>
<reference evidence="7 8" key="1">
    <citation type="submission" date="2016-10" db="EMBL/GenBank/DDBJ databases">
        <authorList>
            <person name="Varghese N."/>
            <person name="Submissions S."/>
        </authorList>
    </citation>
    <scope>NUCLEOTIDE SEQUENCE [LARGE SCALE GENOMIC DNA]</scope>
    <source>
        <strain evidence="7 8">BS2771</strain>
    </source>
</reference>
<keyword evidence="5 6" id="KW-0472">Membrane</keyword>
<keyword evidence="2" id="KW-1003">Cell membrane</keyword>
<evidence type="ECO:0000256" key="3">
    <source>
        <dbReference type="ARBA" id="ARBA00022692"/>
    </source>
</evidence>
<dbReference type="Pfam" id="PF13520">
    <property type="entry name" value="AA_permease_2"/>
    <property type="match status" value="1"/>
</dbReference>
<feature type="transmembrane region" description="Helical" evidence="6">
    <location>
        <begin position="479"/>
        <end position="496"/>
    </location>
</feature>
<feature type="transmembrane region" description="Helical" evidence="6">
    <location>
        <begin position="100"/>
        <end position="119"/>
    </location>
</feature>
<protein>
    <submittedName>
        <fullName evidence="7">Amino acid transporter</fullName>
    </submittedName>
</protein>
<proteinExistence type="predicted"/>
<feature type="transmembrane region" description="Helical" evidence="6">
    <location>
        <begin position="179"/>
        <end position="198"/>
    </location>
</feature>
<evidence type="ECO:0000256" key="2">
    <source>
        <dbReference type="ARBA" id="ARBA00022475"/>
    </source>
</evidence>
<gene>
    <name evidence="7" type="ORF">SAMN04490181_1814</name>
</gene>
<evidence type="ECO:0000256" key="1">
    <source>
        <dbReference type="ARBA" id="ARBA00004651"/>
    </source>
</evidence>
<dbReference type="PANTHER" id="PTHR42770">
    <property type="entry name" value="AMINO ACID TRANSPORTER-RELATED"/>
    <property type="match status" value="1"/>
</dbReference>
<keyword evidence="4 6" id="KW-1133">Transmembrane helix</keyword>
<feature type="transmembrane region" description="Helical" evidence="6">
    <location>
        <begin position="72"/>
        <end position="94"/>
    </location>
</feature>
<feature type="transmembrane region" description="Helical" evidence="6">
    <location>
        <begin position="290"/>
        <end position="312"/>
    </location>
</feature>
<evidence type="ECO:0000256" key="5">
    <source>
        <dbReference type="ARBA" id="ARBA00023136"/>
    </source>
</evidence>
<dbReference type="PIRSF" id="PIRSF006060">
    <property type="entry name" value="AA_transporter"/>
    <property type="match status" value="1"/>
</dbReference>
<comment type="subcellular location">
    <subcellularLocation>
        <location evidence="1">Cell membrane</location>
        <topology evidence="1">Multi-pass membrane protein</topology>
    </subcellularLocation>
</comment>
<dbReference type="EMBL" id="LT629800">
    <property type="protein sequence ID" value="SDU93643.1"/>
    <property type="molecule type" value="Genomic_DNA"/>
</dbReference>
<sequence length="506" mass="53822">MLAKNLSALRLPSQHAFALTSFASKLAPTIKKLIAPTFSFLPQTKNKQEDNDMSTTPAPDGVLKPTLSVFDVVAITVSAVTPASSVFVIAPFAIQQAGSGVFLAFVMAGLLALMFAFCYAELGRAHNSAGGEYVYAKRVFGGMAGYATFLTVLVMLLFIPPVLATGAATYLNNALGTKFDSQTVALVIVVCSYALGILNIKLNAWITGTCLLLEVAALLVIVFIGFGNPVQPASVLFQPQIVENGVLHLAPWALVIGAVGIGLFSFNGYGPAVLLAEDMKCGGKGVHKAVLWSLGLVVVIELVPITALLIGAPSLSEMISSPDPIGYLLTSHGNETLSRLVSAGIFLSVFNAIVAIVIQIGRVVFSSGRDALWTPTINKLFTRIHPRWDSPWLATLFLAVPSALLSFSSNLADLTSFSVLLIMLVYLIVALSALMSRVLLRDREHPYRMPLWPVPALLAVAGAGYLLLTLFIAASMRDIMIIIGLLALSVVLYCISGRSSPAFQKL</sequence>
<dbReference type="InterPro" id="IPR002293">
    <property type="entry name" value="AA/rel_permease1"/>
</dbReference>
<keyword evidence="3 6" id="KW-0812">Transmembrane</keyword>
<dbReference type="Proteomes" id="UP000199620">
    <property type="component" value="Chromosome I"/>
</dbReference>
<keyword evidence="8" id="KW-1185">Reference proteome</keyword>
<feature type="transmembrane region" description="Helical" evidence="6">
    <location>
        <begin position="452"/>
        <end position="473"/>
    </location>
</feature>
<evidence type="ECO:0000313" key="8">
    <source>
        <dbReference type="Proteomes" id="UP000199620"/>
    </source>
</evidence>
<evidence type="ECO:0000313" key="7">
    <source>
        <dbReference type="EMBL" id="SDU93643.1"/>
    </source>
</evidence>
<dbReference type="PANTHER" id="PTHR42770:SF7">
    <property type="entry name" value="MEMBRANE PROTEIN"/>
    <property type="match status" value="1"/>
</dbReference>
<feature type="transmembrane region" description="Helical" evidence="6">
    <location>
        <begin position="417"/>
        <end position="440"/>
    </location>
</feature>
<organism evidence="7 8">
    <name type="scientific">Pseudomonas brenneri</name>
    <dbReference type="NCBI Taxonomy" id="129817"/>
    <lineage>
        <taxon>Bacteria</taxon>
        <taxon>Pseudomonadati</taxon>
        <taxon>Pseudomonadota</taxon>
        <taxon>Gammaproteobacteria</taxon>
        <taxon>Pseudomonadales</taxon>
        <taxon>Pseudomonadaceae</taxon>
        <taxon>Pseudomonas</taxon>
    </lineage>
</organism>